<organism evidence="1 2">
    <name type="scientific">Hungatella hathewayi</name>
    <dbReference type="NCBI Taxonomy" id="154046"/>
    <lineage>
        <taxon>Bacteria</taxon>
        <taxon>Bacillati</taxon>
        <taxon>Bacillota</taxon>
        <taxon>Clostridia</taxon>
        <taxon>Lachnospirales</taxon>
        <taxon>Lachnospiraceae</taxon>
        <taxon>Hungatella</taxon>
    </lineage>
</organism>
<protein>
    <submittedName>
        <fullName evidence="1">Uncharacterized protein</fullName>
    </submittedName>
</protein>
<evidence type="ECO:0000313" key="1">
    <source>
        <dbReference type="EMBL" id="GKH01039.1"/>
    </source>
</evidence>
<accession>A0AA37JH56</accession>
<evidence type="ECO:0000313" key="2">
    <source>
        <dbReference type="Proteomes" id="UP001055091"/>
    </source>
</evidence>
<dbReference type="Proteomes" id="UP001055091">
    <property type="component" value="Unassembled WGS sequence"/>
</dbReference>
<sequence length="67" mass="7980">MDIVYETLKPRVGNMAPDFDFGLGKIEPFVQCYFHMILLFVMSRAPDLWYYYRIGRKKEQGKTARMP</sequence>
<gene>
    <name evidence="1" type="ORF">CE91St55_30200</name>
</gene>
<proteinExistence type="predicted"/>
<dbReference type="EMBL" id="BQNJ01000001">
    <property type="protein sequence ID" value="GKH01039.1"/>
    <property type="molecule type" value="Genomic_DNA"/>
</dbReference>
<dbReference type="AlphaFoldDB" id="A0AA37JH56"/>
<comment type="caution">
    <text evidence="1">The sequence shown here is derived from an EMBL/GenBank/DDBJ whole genome shotgun (WGS) entry which is preliminary data.</text>
</comment>
<name>A0AA37JH56_9FIRM</name>
<reference evidence="1" key="1">
    <citation type="submission" date="2022-01" db="EMBL/GenBank/DDBJ databases">
        <title>Novel bile acid biosynthetic pathways are enriched in the microbiome of centenarians.</title>
        <authorList>
            <person name="Sato Y."/>
            <person name="Atarashi K."/>
            <person name="Plichta R.D."/>
            <person name="Arai Y."/>
            <person name="Sasajima S."/>
            <person name="Kearney M.S."/>
            <person name="Suda W."/>
            <person name="Takeshita K."/>
            <person name="Sasaki T."/>
            <person name="Okamoto S."/>
            <person name="Skelly N.A."/>
            <person name="Okamura Y."/>
            <person name="Vlamakis H."/>
            <person name="Li Y."/>
            <person name="Tanoue T."/>
            <person name="Takei H."/>
            <person name="Nittono H."/>
            <person name="Narushima S."/>
            <person name="Irie J."/>
            <person name="Itoh H."/>
            <person name="Moriya K."/>
            <person name="Sugiura Y."/>
            <person name="Suematsu M."/>
            <person name="Moritoki N."/>
            <person name="Shibata S."/>
            <person name="Littman R.D."/>
            <person name="Fischbach A.M."/>
            <person name="Uwamino Y."/>
            <person name="Inoue T."/>
            <person name="Honda A."/>
            <person name="Hattori M."/>
            <person name="Murai T."/>
            <person name="Xavier J.R."/>
            <person name="Hirose N."/>
            <person name="Honda K."/>
        </authorList>
    </citation>
    <scope>NUCLEOTIDE SEQUENCE</scope>
    <source>
        <strain evidence="1">CE91-St55</strain>
    </source>
</reference>